<feature type="domain" description="NFACT RNA-binding" evidence="1">
    <location>
        <begin position="355"/>
        <end position="446"/>
    </location>
</feature>
<dbReference type="PANTHER" id="PTHR15239:SF6">
    <property type="entry name" value="RIBOSOME QUALITY CONTROL COMPLEX SUBUNIT NEMF"/>
    <property type="match status" value="1"/>
</dbReference>
<keyword evidence="3" id="KW-1185">Reference proteome</keyword>
<reference evidence="2" key="1">
    <citation type="submission" date="2023-07" db="EMBL/GenBank/DDBJ databases">
        <title>Genome sequencing of multiple Borrelia sensu lato isolates.</title>
        <authorList>
            <person name="Mongodin E.F."/>
            <person name="Rudenko N."/>
            <person name="Fraser C.M."/>
            <person name="Schutzer S."/>
            <person name="Luft B."/>
            <person name="Morgan R."/>
            <person name="Chastens S."/>
            <person name="Qiu W."/>
        </authorList>
    </citation>
    <scope>NUCLEOTIDE SEQUENCE [LARGE SCALE GENOMIC DNA]</scope>
    <source>
        <strain evidence="2">21038</strain>
    </source>
</reference>
<dbReference type="PANTHER" id="PTHR15239">
    <property type="entry name" value="NUCLEAR EXPORT MEDIATOR FACTOR NEMF"/>
    <property type="match status" value="1"/>
</dbReference>
<dbReference type="EMBL" id="CP132457">
    <property type="protein sequence ID" value="WNY65807.1"/>
    <property type="molecule type" value="Genomic_DNA"/>
</dbReference>
<gene>
    <name evidence="2" type="ORF">QIA45_01700</name>
</gene>
<dbReference type="InterPro" id="IPR008532">
    <property type="entry name" value="NFACT_RNA-bd"/>
</dbReference>
<proteinExistence type="predicted"/>
<sequence>MSLNYAEINTLIKEIPFTNSLITKIIQPDYKSLILEIYNKINNKKFKILISLNPNTTRLHITKKNFKKNALKLRFSDFLKSKIQNGKIIKAFQMKNERIISLEILKKDIIILFIKLWPSSPNIIATNSNFKILDAYYRRPKIKETTGEFFLKAKEIHESNKMTDKKIMDLKEEYNNTSYTSYSEFLENYYESLDAQIKKNNIKELLIEKYKKELTVLGKRIDSLKQQIKLIENIENEKEKGELILLNINKIQKGIKEINLLNYKEEKIKISLNQSLSPKENALQYFKAYKKGKNSFKTIQNQLKDTLDKFNLIQSKITMLKVENFISEEEYNQEKTAIKEKEKEKEKTPKIGLHFTHCGFEILIGRNAKENDELLRHCAKGNDYWLHTRDYPGAYVFIKNQKNKTPSLDVLLAAGNLCVFYTKLAKKSGKADLYYTQVKNLRRVKNKKLGLVIPKTEKNLHIKLDENLIKKLKN</sequence>
<name>A0ABZ0CKE1_BORAD</name>
<accession>A0ABZ0CKE1</accession>
<protein>
    <submittedName>
        <fullName evidence="2">NFACT family protein</fullName>
    </submittedName>
</protein>
<dbReference type="Gene3D" id="2.30.310.10">
    <property type="entry name" value="ibrinogen binding protein from staphylococcus aureus domain"/>
    <property type="match status" value="1"/>
</dbReference>
<dbReference type="Proteomes" id="UP001305787">
    <property type="component" value="Chromosome"/>
</dbReference>
<evidence type="ECO:0000259" key="1">
    <source>
        <dbReference type="Pfam" id="PF05670"/>
    </source>
</evidence>
<dbReference type="Pfam" id="PF05670">
    <property type="entry name" value="NFACT-R_1"/>
    <property type="match status" value="1"/>
</dbReference>
<dbReference type="InterPro" id="IPR051608">
    <property type="entry name" value="RQC_Subunit_NEMF"/>
</dbReference>
<evidence type="ECO:0000313" key="3">
    <source>
        <dbReference type="Proteomes" id="UP001305787"/>
    </source>
</evidence>
<dbReference type="RefSeq" id="WP_316255173.1">
    <property type="nucleotide sequence ID" value="NZ_CP132457.1"/>
</dbReference>
<organism evidence="2 3">
    <name type="scientific">Borrelia andersonii</name>
    <name type="common">Borreliella andersonii</name>
    <dbReference type="NCBI Taxonomy" id="42109"/>
    <lineage>
        <taxon>Bacteria</taxon>
        <taxon>Pseudomonadati</taxon>
        <taxon>Spirochaetota</taxon>
        <taxon>Spirochaetia</taxon>
        <taxon>Spirochaetales</taxon>
        <taxon>Borreliaceae</taxon>
        <taxon>Borreliella</taxon>
    </lineage>
</organism>
<evidence type="ECO:0000313" key="2">
    <source>
        <dbReference type="EMBL" id="WNY65807.1"/>
    </source>
</evidence>
<dbReference type="Pfam" id="PF05833">
    <property type="entry name" value="NFACT_N"/>
    <property type="match status" value="2"/>
</dbReference>